<dbReference type="AlphaFoldDB" id="A0A0K0FAL0"/>
<dbReference type="InterPro" id="IPR051119">
    <property type="entry name" value="Nematode_SR-like"/>
</dbReference>
<dbReference type="SUPFAM" id="SSF81321">
    <property type="entry name" value="Family A G protein-coupled receptor-like"/>
    <property type="match status" value="1"/>
</dbReference>
<feature type="transmembrane region" description="Helical" evidence="6">
    <location>
        <begin position="186"/>
        <end position="208"/>
    </location>
</feature>
<dbReference type="GO" id="GO:0016020">
    <property type="term" value="C:membrane"/>
    <property type="evidence" value="ECO:0007669"/>
    <property type="project" value="UniProtKB-SubCell"/>
</dbReference>
<comment type="similarity">
    <text evidence="2 6">Belongs to the nematode receptor-like protein srg family.</text>
</comment>
<dbReference type="WBParaSite" id="SVE_0586500.1">
    <property type="protein sequence ID" value="SVE_0586500.1"/>
    <property type="gene ID" value="SVE_0586500"/>
</dbReference>
<evidence type="ECO:0000313" key="7">
    <source>
        <dbReference type="Proteomes" id="UP000035680"/>
    </source>
</evidence>
<dbReference type="GO" id="GO:0004888">
    <property type="term" value="F:transmembrane signaling receptor activity"/>
    <property type="evidence" value="ECO:0007669"/>
    <property type="project" value="InterPro"/>
</dbReference>
<comment type="caution">
    <text evidence="6">Lacks conserved residue(s) required for the propagation of feature annotation.</text>
</comment>
<keyword evidence="7" id="KW-1185">Reference proteome</keyword>
<evidence type="ECO:0000256" key="6">
    <source>
        <dbReference type="RuleBase" id="RU280813"/>
    </source>
</evidence>
<accession>A0A0K0FAL0</accession>
<protein>
    <recommendedName>
        <fullName evidence="6">Serpentine receptor class gamma</fullName>
    </recommendedName>
</protein>
<dbReference type="Proteomes" id="UP000035680">
    <property type="component" value="Unassembled WGS sequence"/>
</dbReference>
<keyword evidence="3 6" id="KW-0812">Transmembrane</keyword>
<dbReference type="PANTHER" id="PTHR31627">
    <property type="entry name" value="SERPENTINE RECEPTOR CLASS GAMMA-RELATED"/>
    <property type="match status" value="1"/>
</dbReference>
<dbReference type="Pfam" id="PF02118">
    <property type="entry name" value="Srg"/>
    <property type="match status" value="1"/>
</dbReference>
<dbReference type="GO" id="GO:0007606">
    <property type="term" value="P:sensory perception of chemical stimulus"/>
    <property type="evidence" value="ECO:0007669"/>
    <property type="project" value="UniProtKB-UniRule"/>
</dbReference>
<evidence type="ECO:0000256" key="2">
    <source>
        <dbReference type="ARBA" id="ARBA00005692"/>
    </source>
</evidence>
<dbReference type="InterPro" id="IPR000609">
    <property type="entry name" value="7TM_GPCR_serpentine_rcpt_Srg"/>
</dbReference>
<feature type="transmembrane region" description="Helical" evidence="6">
    <location>
        <begin position="6"/>
        <end position="27"/>
    </location>
</feature>
<evidence type="ECO:0000313" key="8">
    <source>
        <dbReference type="WBParaSite" id="SVE_0586500.1"/>
    </source>
</evidence>
<evidence type="ECO:0000256" key="1">
    <source>
        <dbReference type="ARBA" id="ARBA00004141"/>
    </source>
</evidence>
<keyword evidence="5 6" id="KW-0472">Membrane</keyword>
<comment type="subcellular location">
    <subcellularLocation>
        <location evidence="1">Membrane</location>
        <topology evidence="1">Multi-pass membrane protein</topology>
    </subcellularLocation>
</comment>
<organism evidence="7 8">
    <name type="scientific">Strongyloides venezuelensis</name>
    <name type="common">Threadworm</name>
    <dbReference type="NCBI Taxonomy" id="75913"/>
    <lineage>
        <taxon>Eukaryota</taxon>
        <taxon>Metazoa</taxon>
        <taxon>Ecdysozoa</taxon>
        <taxon>Nematoda</taxon>
        <taxon>Chromadorea</taxon>
        <taxon>Rhabditida</taxon>
        <taxon>Tylenchina</taxon>
        <taxon>Panagrolaimomorpha</taxon>
        <taxon>Strongyloidoidea</taxon>
        <taxon>Strongyloididae</taxon>
        <taxon>Strongyloides</taxon>
    </lineage>
</organism>
<proteinExistence type="inferred from homology"/>
<sequence>MPIHEIVLFWIVIFTIFLHVLIILIVFKKKKHNIYLKGSFFKLQGFKSIIELVMLLQFLFSMRLRKYGFLNFILIDRNWFWIHLPKITTIFHYYMKQEIYLCHIVLAANRFTAIQFPLRYDHFWSMKNLIISMILVILLPLPYVLYLSIDPNIHMNYMTSSTGTIRLSYNNETTTITALMDGISCIFSGILCIFIYIFIIIAAIKIWNEQKFFHTANYNNSQNNETTKIHVKLSFISGILFTTLLLNSICQSLTFYSQYEENDYLTMKLNDISYPIVDCLYCSGPYILLLTTKDLRTEILKSTRKEVKLVSVFKITKSSIL</sequence>
<reference evidence="7" key="1">
    <citation type="submission" date="2014-07" db="EMBL/GenBank/DDBJ databases">
        <authorList>
            <person name="Martin A.A"/>
            <person name="De Silva N."/>
        </authorList>
    </citation>
    <scope>NUCLEOTIDE SEQUENCE</scope>
</reference>
<evidence type="ECO:0000256" key="3">
    <source>
        <dbReference type="ARBA" id="ARBA00022692"/>
    </source>
</evidence>
<evidence type="ECO:0000256" key="4">
    <source>
        <dbReference type="ARBA" id="ARBA00022989"/>
    </source>
</evidence>
<keyword evidence="4 6" id="KW-1133">Transmembrane helix</keyword>
<feature type="transmembrane region" description="Helical" evidence="6">
    <location>
        <begin position="129"/>
        <end position="149"/>
    </location>
</feature>
<name>A0A0K0FAL0_STRVS</name>
<evidence type="ECO:0000256" key="5">
    <source>
        <dbReference type="ARBA" id="ARBA00023136"/>
    </source>
</evidence>
<feature type="transmembrane region" description="Helical" evidence="6">
    <location>
        <begin position="229"/>
        <end position="249"/>
    </location>
</feature>
<dbReference type="Gene3D" id="1.20.1070.10">
    <property type="entry name" value="Rhodopsin 7-helix transmembrane proteins"/>
    <property type="match status" value="1"/>
</dbReference>
<reference evidence="8" key="2">
    <citation type="submission" date="2015-08" db="UniProtKB">
        <authorList>
            <consortium name="WormBaseParasite"/>
        </authorList>
    </citation>
    <scope>IDENTIFICATION</scope>
</reference>
<feature type="transmembrane region" description="Helical" evidence="6">
    <location>
        <begin position="39"/>
        <end position="59"/>
    </location>
</feature>